<organism evidence="1">
    <name type="scientific">viral metagenome</name>
    <dbReference type="NCBI Taxonomy" id="1070528"/>
    <lineage>
        <taxon>unclassified sequences</taxon>
        <taxon>metagenomes</taxon>
        <taxon>organismal metagenomes</taxon>
    </lineage>
</organism>
<evidence type="ECO:0000313" key="1">
    <source>
        <dbReference type="EMBL" id="GBH22114.1"/>
    </source>
</evidence>
<proteinExistence type="predicted"/>
<dbReference type="EMBL" id="BDQA01000653">
    <property type="protein sequence ID" value="GBH22114.1"/>
    <property type="molecule type" value="Genomic_RNA"/>
</dbReference>
<protein>
    <submittedName>
        <fullName evidence="1">Uncharacterized protein</fullName>
    </submittedName>
</protein>
<sequence length="821" mass="91705">MLARNQGGFQRSQQPMQGGVLRLQQPMIQESEVSQRTPSNIIFSVPQYAVESLDECAIALSTVVDGQKIPGTNIVLEDGLEAPGNVPLRPMSIEENGEVKVASSGHRMVTRNNPDFLKNQAAQQAVLKSQIADVHNSVSEIRETERLLLSDPGQTQSGFYHIRSRSIWTCPFLAPGVPRGPTASVGMRSQGSVTWELYPNDYAHGGKAETNDVLSEPRGTIDSWNRNVEVNWVEVPPEKPAAMMNVNVTMPDTNSSIFNKQYGKDGGDEFWRLIGQTEDKPGQWIIERGRYKNTSSRVFVITKNGANEEVPIKDCILITKDAKLLARQHARHKQVQAGQWVRDVDVSGRYDISITSRVIGAHSLGHDIDQVIPDATRLGKRSLSVVCSFLYRIRDQAWKYVVRGELSGNNLVVTKVITIIYLSLIIPTIRSAFNVHIAPSEKDPRSSIEIIPYRYEERSLGVIPTFQYLERLLSKSAYEGRGWLGMRVDDKGPLAAAAQPALQRISIDIEEFRGATEQVSVEDMLTLFRRLSMEASSMTNEGIIESINDKLCVFVGQGGKVFLPEDKWKIALTDYHPSFEKYPYYFTAEDVLRKMYYARTAYVIEKSTVTNSELRVTRAHMSKISREALQTPVCITKRAGYLVYTATPAIANQLRGTVMGERMQARGGNRNVEPKFIGSVYSYPTKPKGSSSAGDFRSFEHEFADELGQRFALGDMVHDMAHVCHTAFRENSSIANTSVIMCPSFAIIMVRTESGTRDFTYKANVIVGPRVSRLVASDSSVNMVTRTAENVLRNKGSYKGRVSYAPAMRQAKRKDPNVTMY</sequence>
<reference evidence="1" key="1">
    <citation type="submission" date="2017-04" db="EMBL/GenBank/DDBJ databases">
        <title>Unveiling RNA virosphere associated with marine microorganisms.</title>
        <authorList>
            <person name="Urayama S."/>
            <person name="Takaki Y."/>
            <person name="Nishi S."/>
            <person name="Yoshida Y."/>
            <person name="Deguchi S."/>
            <person name="Takai K."/>
            <person name="Nunoura T."/>
        </authorList>
    </citation>
    <scope>NUCLEOTIDE SEQUENCE</scope>
</reference>
<comment type="caution">
    <text evidence="1">The sequence shown here is derived from an EMBL/GenBank/DDBJ whole genome shotgun (WGS) entry which is preliminary data.</text>
</comment>
<dbReference type="AlphaFoldDB" id="A0A2V0RAK7"/>
<name>A0A2V0RAK7_9ZZZZ</name>
<accession>A0A2V0RAK7</accession>